<evidence type="ECO:0000256" key="1">
    <source>
        <dbReference type="SAM" id="MobiDB-lite"/>
    </source>
</evidence>
<dbReference type="HOGENOM" id="CLU_004996_0_0_9"/>
<comment type="caution">
    <text evidence="3">The sequence shown here is derived from an EMBL/GenBank/DDBJ whole genome shotgun (WGS) entry which is preliminary data.</text>
</comment>
<keyword evidence="4" id="KW-1185">Reference proteome</keyword>
<feature type="compositionally biased region" description="Low complexity" evidence="1">
    <location>
        <begin position="60"/>
        <end position="87"/>
    </location>
</feature>
<evidence type="ECO:0000256" key="2">
    <source>
        <dbReference type="SAM" id="SignalP"/>
    </source>
</evidence>
<dbReference type="EMBL" id="AJAQ01000001">
    <property type="protein sequence ID" value="EOH97513.1"/>
    <property type="molecule type" value="Genomic_DNA"/>
</dbReference>
<dbReference type="PATRIC" id="fig|1158607.3.peg.181"/>
<dbReference type="STRING" id="160454.RV10_GL002190"/>
<feature type="chain" id="PRO_5004355662" description="WxL domain-containing protein" evidence="2">
    <location>
        <begin position="26"/>
        <end position="1622"/>
    </location>
</feature>
<proteinExistence type="predicted"/>
<evidence type="ECO:0008006" key="5">
    <source>
        <dbReference type="Google" id="ProtNLM"/>
    </source>
</evidence>
<sequence length="1622" mass="170780">MYKKVLTTVVTASIFMSYMPIVSLASPTSTSQEQSKNGLVEEHELSGTGTIDSNSQPNQSSEAATSASDVSSSTSSTESMTASESSEPALATVSFETDAEHPFTDGTIAKNVSVDEKDSITKDQVPDFSEQDEAAFVGWKADARTYTIEDLEENPVDQDQVYSAVFKENKPAVNLKAVSDSIKDVINAADKTKVIVVPSPAGDGAAYKEYESSDTGLKTALFDLYTNGGGNDFVLYVGKSFSVSEATTAKAVPATVSDKNITFTALQGKVNTLAITGNSNDPVDATDSNGANTLTFENPVHFGTNIQLRNIKYTGSAIYTNGHDLTLAASASGPATSSVYGGTDKGDVSGNPTITVNSTGTGLWHFYGGNEAGGTLKGNPTININNTTAGITDLVGGAEQGTVDGNISVNVKNINGALTNYYGGGEGTTANHANVTGNVSTTIDIQDPATKFSLGTFYGGVEYGDINGGIQNKVSGYGKWSSLTQDFNGGSRSGNIGTDRGQAAITTNLDSSKFSDGTAAFVGANSNEGTIMGSISNTIKAGVYHEGSLRSVNGGAGLDVEVANLQTGSDAAYDAMSPQDRKAFAEKTARFKVYGNITTDILEGMISEGGDNTAYARGAGYGGYVEGDTTIEVGTLRADKKVGGPGFVYNSGGRQYKDGIDYRNKRPYVTEAIGTFDIVGGGGSNAARATNMYIWGNTKTIHNNDLARWTYGGGFSGIIEGTTTNEMNAGMVSTLEGAGYSGKRVYGNTKSIVIYGEVDWFLSGGGWNDQKIVGDVGVEVHDGIINASMGASYGSGADHTVDGDSHNFIYGGDFSGTPLKGPSAFSGGITNTGKLLGNANLTIDLRNYQGDFKLPSGTSISGGRPYNGTTSLGTSEQNTITLNIYLKDGVDSLAGANVYGDGGTRATNTKNGKITMNIQGVGSNIGHIYATQYSNISGGKILRDVTANIQGAASIDGFSGGSEGDNFTNTIVKNSTNKSVFNFGTDVDGTGVIQKTPIKVNGGGVVNFTQLNVTNGLKLEADQGNISNGKGANAANHGSNYNEFGDIHLTKNAGLAVAKAGQLISGGKLTVEDEGTLESPQGTGVVNLSDFETPDASKDRLTWIKNTDDTSKLVNNKGTWFGDTKGYQVLTINPTKANAEKITPQNFTGFEKATGKTYIGDNDVQSDANGYGVMIPGSVIDYEVENPGIAEGKGAITHDVQGVKENNAPLTISAWGTVVAGKEVQKGRLVVPFKTGQQPKLSFAPDKATGSWLYSGNIVSSKLNSQPDTLKESTTTDPVDWQVPDGEYSYQVKVKYSNEAQLTAKNVIVTEQEASKLATKEDVMKIMEASGRPLLKEDITPDVLATIQKPLAENETYRKQPIHYSVGSSDTNKKEVTANLVIVPNDSAVSDDRSFAVYAQDARFSLADANALQSIDELNTHTKAQVIFADDTPNAAPSLPQTTFDSIKNTTAAEIIKNIPTTYSYDLNGKHVEKQVNVQISGELKLEEVPSAMDFGTQKVSNKTATYWPTLKGNLVVSDTRGAGKKTWRLMVAQTSPLTDGNDSLADGLTFSKDGTSDTTIGTEQVKVEEKKFTNDGEEVVNQDWGKDSKKGIKLTVPANKQKVGNYKGTLSWTLEDVPNNN</sequence>
<evidence type="ECO:0000313" key="4">
    <source>
        <dbReference type="Proteomes" id="UP000013782"/>
    </source>
</evidence>
<feature type="region of interest" description="Disordered" evidence="1">
    <location>
        <begin position="47"/>
        <end position="90"/>
    </location>
</feature>
<feature type="compositionally biased region" description="Polar residues" evidence="1">
    <location>
        <begin position="47"/>
        <end position="59"/>
    </location>
</feature>
<name>R2QQL6_9ENTE</name>
<organism evidence="3 4">
    <name type="scientific">Enterococcus pallens ATCC BAA-351</name>
    <dbReference type="NCBI Taxonomy" id="1158607"/>
    <lineage>
        <taxon>Bacteria</taxon>
        <taxon>Bacillati</taxon>
        <taxon>Bacillota</taxon>
        <taxon>Bacilli</taxon>
        <taxon>Lactobacillales</taxon>
        <taxon>Enterococcaceae</taxon>
        <taxon>Enterococcus</taxon>
    </lineage>
</organism>
<accession>R2QQL6</accession>
<feature type="signal peptide" evidence="2">
    <location>
        <begin position="1"/>
        <end position="25"/>
    </location>
</feature>
<evidence type="ECO:0000313" key="3">
    <source>
        <dbReference type="EMBL" id="EOH97513.1"/>
    </source>
</evidence>
<gene>
    <name evidence="3" type="ORF">UAU_00181</name>
</gene>
<dbReference type="Proteomes" id="UP000013782">
    <property type="component" value="Unassembled WGS sequence"/>
</dbReference>
<protein>
    <recommendedName>
        <fullName evidence="5">WxL domain-containing protein</fullName>
    </recommendedName>
</protein>
<reference evidence="3 4" key="1">
    <citation type="submission" date="2013-02" db="EMBL/GenBank/DDBJ databases">
        <title>The Genome Sequence of Enterococcus pallens BAA-351.</title>
        <authorList>
            <consortium name="The Broad Institute Genome Sequencing Platform"/>
            <consortium name="The Broad Institute Genome Sequencing Center for Infectious Disease"/>
            <person name="Earl A.M."/>
            <person name="Gilmore M.S."/>
            <person name="Lebreton F."/>
            <person name="Walker B."/>
            <person name="Young S.K."/>
            <person name="Zeng Q."/>
            <person name="Gargeya S."/>
            <person name="Fitzgerald M."/>
            <person name="Haas B."/>
            <person name="Abouelleil A."/>
            <person name="Alvarado L."/>
            <person name="Arachchi H.M."/>
            <person name="Berlin A.M."/>
            <person name="Chapman S.B."/>
            <person name="Dewar J."/>
            <person name="Goldberg J."/>
            <person name="Griggs A."/>
            <person name="Gujja S."/>
            <person name="Hansen M."/>
            <person name="Howarth C."/>
            <person name="Imamovic A."/>
            <person name="Larimer J."/>
            <person name="McCowan C."/>
            <person name="Murphy C."/>
            <person name="Neiman D."/>
            <person name="Pearson M."/>
            <person name="Priest M."/>
            <person name="Roberts A."/>
            <person name="Saif S."/>
            <person name="Shea T."/>
            <person name="Sisk P."/>
            <person name="Sykes S."/>
            <person name="Wortman J."/>
            <person name="Nusbaum C."/>
            <person name="Birren B."/>
        </authorList>
    </citation>
    <scope>NUCLEOTIDE SEQUENCE [LARGE SCALE GENOMIC DNA]</scope>
    <source>
        <strain evidence="3 4">ATCC BAA-351</strain>
    </source>
</reference>
<dbReference type="eggNOG" id="ENOG5033K64">
    <property type="taxonomic scope" value="Bacteria"/>
</dbReference>
<keyword evidence="2" id="KW-0732">Signal</keyword>